<proteinExistence type="predicted"/>
<evidence type="ECO:0000256" key="1">
    <source>
        <dbReference type="SAM" id="MobiDB-lite"/>
    </source>
</evidence>
<evidence type="ECO:0000313" key="2">
    <source>
        <dbReference type="EMBL" id="RXH79504.1"/>
    </source>
</evidence>
<name>A0A498IBJ8_MALDO</name>
<accession>A0A498IBJ8</accession>
<protein>
    <submittedName>
        <fullName evidence="2">Uncharacterized protein</fullName>
    </submittedName>
</protein>
<sequence length="89" mass="9304">MSSSAQPPAVENIQPYPRKFDGFIMPNIKNFTLTSGPGGPPCEVQHDVPALVFSAAGSFEDATSTIFSMTGSSHSSSPSTRSSAPIRTS</sequence>
<keyword evidence="3" id="KW-1185">Reference proteome</keyword>
<gene>
    <name evidence="2" type="ORF">DVH24_040651</name>
</gene>
<dbReference type="AlphaFoldDB" id="A0A498IBJ8"/>
<dbReference type="EMBL" id="RDQH01000339">
    <property type="protein sequence ID" value="RXH79504.1"/>
    <property type="molecule type" value="Genomic_DNA"/>
</dbReference>
<dbReference type="Proteomes" id="UP000290289">
    <property type="component" value="Chromosome 13"/>
</dbReference>
<comment type="caution">
    <text evidence="2">The sequence shown here is derived from an EMBL/GenBank/DDBJ whole genome shotgun (WGS) entry which is preliminary data.</text>
</comment>
<reference evidence="2 3" key="1">
    <citation type="submission" date="2018-10" db="EMBL/GenBank/DDBJ databases">
        <title>A high-quality apple genome assembly.</title>
        <authorList>
            <person name="Hu J."/>
        </authorList>
    </citation>
    <scope>NUCLEOTIDE SEQUENCE [LARGE SCALE GENOMIC DNA]</scope>
    <source>
        <strain evidence="3">cv. HFTH1</strain>
        <tissue evidence="2">Young leaf</tissue>
    </source>
</reference>
<organism evidence="2 3">
    <name type="scientific">Malus domestica</name>
    <name type="common">Apple</name>
    <name type="synonym">Pyrus malus</name>
    <dbReference type="NCBI Taxonomy" id="3750"/>
    <lineage>
        <taxon>Eukaryota</taxon>
        <taxon>Viridiplantae</taxon>
        <taxon>Streptophyta</taxon>
        <taxon>Embryophyta</taxon>
        <taxon>Tracheophyta</taxon>
        <taxon>Spermatophyta</taxon>
        <taxon>Magnoliopsida</taxon>
        <taxon>eudicotyledons</taxon>
        <taxon>Gunneridae</taxon>
        <taxon>Pentapetalae</taxon>
        <taxon>rosids</taxon>
        <taxon>fabids</taxon>
        <taxon>Rosales</taxon>
        <taxon>Rosaceae</taxon>
        <taxon>Amygdaloideae</taxon>
        <taxon>Maleae</taxon>
        <taxon>Malus</taxon>
    </lineage>
</organism>
<evidence type="ECO:0000313" key="3">
    <source>
        <dbReference type="Proteomes" id="UP000290289"/>
    </source>
</evidence>
<feature type="region of interest" description="Disordered" evidence="1">
    <location>
        <begin position="68"/>
        <end position="89"/>
    </location>
</feature>